<dbReference type="RefSeq" id="WP_188956687.1">
    <property type="nucleotide sequence ID" value="NZ_BMIB01000004.1"/>
</dbReference>
<organism evidence="1 2">
    <name type="scientific">Filimonas zeae</name>
    <dbReference type="NCBI Taxonomy" id="1737353"/>
    <lineage>
        <taxon>Bacteria</taxon>
        <taxon>Pseudomonadati</taxon>
        <taxon>Bacteroidota</taxon>
        <taxon>Chitinophagia</taxon>
        <taxon>Chitinophagales</taxon>
        <taxon>Chitinophagaceae</taxon>
        <taxon>Filimonas</taxon>
    </lineage>
</organism>
<evidence type="ECO:0000313" key="2">
    <source>
        <dbReference type="Proteomes" id="UP000627292"/>
    </source>
</evidence>
<reference evidence="1" key="2">
    <citation type="submission" date="2020-09" db="EMBL/GenBank/DDBJ databases">
        <authorList>
            <person name="Sun Q."/>
            <person name="Zhou Y."/>
        </authorList>
    </citation>
    <scope>NUCLEOTIDE SEQUENCE</scope>
    <source>
        <strain evidence="1">CGMCC 1.15290</strain>
    </source>
</reference>
<accession>A0A917MYB6</accession>
<dbReference type="EMBL" id="BMIB01000004">
    <property type="protein sequence ID" value="GGH78109.1"/>
    <property type="molecule type" value="Genomic_DNA"/>
</dbReference>
<sequence length="135" mass="15705">MALLYALLAPVNDLHTRFLAYVKNVDYRLRINYQVCYLEAALNDRFDYIDRRIRIVRARQYDPFPIYLNPENKPVVLQRRGAGNGVVLYSKQQTGQFAVDFIIRVPAGVPFDVSELTAFVSFHIVQSRTFQVQTF</sequence>
<dbReference type="AlphaFoldDB" id="A0A917MYB6"/>
<gene>
    <name evidence="1" type="ORF">GCM10011379_45490</name>
</gene>
<comment type="caution">
    <text evidence="1">The sequence shown here is derived from an EMBL/GenBank/DDBJ whole genome shotgun (WGS) entry which is preliminary data.</text>
</comment>
<dbReference type="Proteomes" id="UP000627292">
    <property type="component" value="Unassembled WGS sequence"/>
</dbReference>
<keyword evidence="2" id="KW-1185">Reference proteome</keyword>
<name>A0A917MYB6_9BACT</name>
<proteinExistence type="predicted"/>
<evidence type="ECO:0000313" key="1">
    <source>
        <dbReference type="EMBL" id="GGH78109.1"/>
    </source>
</evidence>
<protein>
    <submittedName>
        <fullName evidence="1">Uncharacterized protein</fullName>
    </submittedName>
</protein>
<reference evidence="1" key="1">
    <citation type="journal article" date="2014" name="Int. J. Syst. Evol. Microbiol.">
        <title>Complete genome sequence of Corynebacterium casei LMG S-19264T (=DSM 44701T), isolated from a smear-ripened cheese.</title>
        <authorList>
            <consortium name="US DOE Joint Genome Institute (JGI-PGF)"/>
            <person name="Walter F."/>
            <person name="Albersmeier A."/>
            <person name="Kalinowski J."/>
            <person name="Ruckert C."/>
        </authorList>
    </citation>
    <scope>NUCLEOTIDE SEQUENCE</scope>
    <source>
        <strain evidence="1">CGMCC 1.15290</strain>
    </source>
</reference>